<keyword evidence="3" id="KW-1185">Reference proteome</keyword>
<organism evidence="2 3">
    <name type="scientific">Streptacidiphilus cavernicola</name>
    <dbReference type="NCBI Taxonomy" id="3342716"/>
    <lineage>
        <taxon>Bacteria</taxon>
        <taxon>Bacillati</taxon>
        <taxon>Actinomycetota</taxon>
        <taxon>Actinomycetes</taxon>
        <taxon>Kitasatosporales</taxon>
        <taxon>Streptomycetaceae</taxon>
        <taxon>Streptacidiphilus</taxon>
    </lineage>
</organism>
<feature type="transmembrane region" description="Helical" evidence="1">
    <location>
        <begin position="82"/>
        <end position="104"/>
    </location>
</feature>
<feature type="transmembrane region" description="Helical" evidence="1">
    <location>
        <begin position="427"/>
        <end position="445"/>
    </location>
</feature>
<evidence type="ECO:0000313" key="2">
    <source>
        <dbReference type="EMBL" id="MFC1401176.1"/>
    </source>
</evidence>
<accession>A0ABV6UIB7</accession>
<feature type="transmembrane region" description="Helical" evidence="1">
    <location>
        <begin position="116"/>
        <end position="135"/>
    </location>
</feature>
<evidence type="ECO:0008006" key="4">
    <source>
        <dbReference type="Google" id="ProtNLM"/>
    </source>
</evidence>
<feature type="transmembrane region" description="Helical" evidence="1">
    <location>
        <begin position="170"/>
        <end position="192"/>
    </location>
</feature>
<feature type="transmembrane region" description="Helical" evidence="1">
    <location>
        <begin position="451"/>
        <end position="475"/>
    </location>
</feature>
<dbReference type="EMBL" id="JBHEZZ010000003">
    <property type="protein sequence ID" value="MFC1401176.1"/>
    <property type="molecule type" value="Genomic_DNA"/>
</dbReference>
<protein>
    <recommendedName>
        <fullName evidence="4">PH domain-containing protein</fullName>
    </recommendedName>
</protein>
<sequence length="560" mass="59869">MTIIPVSPADVPARPWLAADAGRWAAIRVPLWARPLGPALLLFGSVVAAIVLSPACPACSATAPCTTDWLDAVGTMAFLPHLLWLFLLPELAVVSAPLLLLWMTEPSTWQGGAGEKIADTVVVVALCWGWAAMATRLRTRRKARSAVRDAAGGITASAPAPGGPWLRRGLIRWVAGALACTVAAVLIAGIVLDDRADDRTAATATAQDARVVAVDNDDYTLTVRLPDGTRHRFDVQGSYRNGSTVRVLVHGDWMRLASEPYGDPTDRQAVALLCAALGLTLLGWGLLAHRRDAALRRGPVPVLRVLTRRNHGRTEIFAADDTDALHPVLNYQPHDGQWTSLRQGLLYGAPCGGAELVLASATEAGQWLVEVNISAIRRGAAADSYARTAEREAAPSIVTEAQVQQALAAMAPASGPVRRQADAATRAVAALTLLISGAVVALMVASRWWTLILWVPLLCSGAVACLQVISWRITADAFGLRIRRMWRGHRVPWADVTGVVFTGKNELTISCRTGIDDVRVGRVAVPRLDRLLRRPAVGERAAVEISAMVLEPGLRPTDTV</sequence>
<keyword evidence="1" id="KW-1133">Transmembrane helix</keyword>
<proteinExistence type="predicted"/>
<reference evidence="2 3" key="1">
    <citation type="submission" date="2024-09" db="EMBL/GenBank/DDBJ databases">
        <authorList>
            <person name="Lee S.D."/>
        </authorList>
    </citation>
    <scope>NUCLEOTIDE SEQUENCE [LARGE SCALE GENOMIC DNA]</scope>
    <source>
        <strain evidence="2 3">N1-5</strain>
    </source>
</reference>
<name>A0ABV6UIB7_9ACTN</name>
<dbReference type="RefSeq" id="WP_157623842.1">
    <property type="nucleotide sequence ID" value="NZ_JBHEZZ010000003.1"/>
</dbReference>
<comment type="caution">
    <text evidence="2">The sequence shown here is derived from an EMBL/GenBank/DDBJ whole genome shotgun (WGS) entry which is preliminary data.</text>
</comment>
<feature type="transmembrane region" description="Helical" evidence="1">
    <location>
        <begin position="269"/>
        <end position="287"/>
    </location>
</feature>
<keyword evidence="1" id="KW-0812">Transmembrane</keyword>
<keyword evidence="1" id="KW-0472">Membrane</keyword>
<evidence type="ECO:0000313" key="3">
    <source>
        <dbReference type="Proteomes" id="UP001592528"/>
    </source>
</evidence>
<dbReference type="Proteomes" id="UP001592528">
    <property type="component" value="Unassembled WGS sequence"/>
</dbReference>
<evidence type="ECO:0000256" key="1">
    <source>
        <dbReference type="SAM" id="Phobius"/>
    </source>
</evidence>
<feature type="transmembrane region" description="Helical" evidence="1">
    <location>
        <begin position="39"/>
        <end position="61"/>
    </location>
</feature>
<gene>
    <name evidence="2" type="ORF">ACEZDJ_07740</name>
</gene>